<feature type="region of interest" description="Disordered" evidence="9">
    <location>
        <begin position="621"/>
        <end position="683"/>
    </location>
</feature>
<dbReference type="STRING" id="5539.A0A3E2H4Y1"/>
<feature type="region of interest" description="Disordered" evidence="9">
    <location>
        <begin position="181"/>
        <end position="218"/>
    </location>
</feature>
<evidence type="ECO:0000256" key="8">
    <source>
        <dbReference type="ARBA" id="ARBA00076306"/>
    </source>
</evidence>
<evidence type="ECO:0000313" key="13">
    <source>
        <dbReference type="EMBL" id="RFU28361.1"/>
    </source>
</evidence>
<feature type="compositionally biased region" description="Pro residues" evidence="9">
    <location>
        <begin position="2336"/>
        <end position="2349"/>
    </location>
</feature>
<feature type="region of interest" description="Disordered" evidence="9">
    <location>
        <begin position="2296"/>
        <end position="2316"/>
    </location>
</feature>
<comment type="function">
    <text evidence="7">Functions as a component of the DNA-binding general transcription factor complex TFIID. Binding of TFIID to a promoter (with or without TATA element) is the initial step in pre-initiation complex (PIC) formation. TFIID plays a key role in the regulation of gene expression by RNA polymerase II through different activities such as transcription activator interaction, core promoter recognition and selectivity, TFIIA and TFIIB interaction, chromatin modification (histone acetylation by TAF1), facilitation of DNA opening and initiation of transcription.</text>
</comment>
<keyword evidence="6" id="KW-0539">Nucleus</keyword>
<dbReference type="SMART" id="SM00015">
    <property type="entry name" value="IQ"/>
    <property type="match status" value="1"/>
</dbReference>
<evidence type="ECO:0000259" key="10">
    <source>
        <dbReference type="Pfam" id="PF15460"/>
    </source>
</evidence>
<comment type="caution">
    <text evidence="13">The sequence shown here is derived from an EMBL/GenBank/DDBJ whole genome shotgun (WGS) entry which is preliminary data.</text>
</comment>
<dbReference type="GO" id="GO:0016251">
    <property type="term" value="F:RNA polymerase II general transcription initiation factor activity"/>
    <property type="evidence" value="ECO:0007669"/>
    <property type="project" value="TreeGrafter"/>
</dbReference>
<evidence type="ECO:0000313" key="14">
    <source>
        <dbReference type="Proteomes" id="UP000258309"/>
    </source>
</evidence>
<dbReference type="InterPro" id="IPR029184">
    <property type="entry name" value="Sas4_dom"/>
</dbReference>
<dbReference type="InterPro" id="IPR042097">
    <property type="entry name" value="Aminopeptidase_N-like_N_sf"/>
</dbReference>
<dbReference type="PROSITE" id="PS50096">
    <property type="entry name" value="IQ"/>
    <property type="match status" value="1"/>
</dbReference>
<comment type="similarity">
    <text evidence="2">Belongs to the TAF2 family.</text>
</comment>
<evidence type="ECO:0000256" key="4">
    <source>
        <dbReference type="ARBA" id="ARBA00023015"/>
    </source>
</evidence>
<dbReference type="Pfam" id="PF25577">
    <property type="entry name" value="TPR_TAF2_C"/>
    <property type="match status" value="1"/>
</dbReference>
<protein>
    <recommendedName>
        <fullName evidence="3">Transcription initiation factor TFIID subunit 2</fullName>
    </recommendedName>
    <alternativeName>
        <fullName evidence="8">TBP-associated factor 2</fullName>
    </alternativeName>
</protein>
<dbReference type="PANTHER" id="PTHR15137:SF9">
    <property type="entry name" value="TRANSCRIPTION INITIATION FACTOR TFIID SUBUNIT 2"/>
    <property type="match status" value="1"/>
</dbReference>
<sequence>MATYSKSSDNVQVPGHEHNVEHSEDVSRHFKHSKSDSKSSIHSSKSHQEYLDSLVPPSPEQIRRISSVQERKEEEIVINRRLSLERPDLSDEERVKAATLIQRNYRGHRVRRQLQGLSVDATSRWMEAIKEARYRNLTTPRPRASLDVPTTDEHAPVNRTRSSSIAMQNWKKVGLIARRAGWDEDPEDEDEDEDVIDDDESNQSQNQHEEKLKRHAEEKAKRQKAAMIMDLQYFLEMVDLKHRYGSNLKIYHEEWKKSNTKENFFYWLDYGEGRFIDCQACPRERLERERVRYLSKEERLDYLVKIDDKGRLRWAKNGALIDTTTKFKDSIHGIVPIDDNTPAFSPAAEEAAQRDDTASEASGSNSSESSDEEADRAHRYADPEFDNAKGIKKVRHVSAATIFNKLLRGSVKKNTWIFVADTSFRLYVGIKQSGAFQHSSFLHGSRISAAGLIKIKDGRISKLSPLSGHYRPPVSNFRAFIQALKDAGADMSHVSISRSYAVLVGLEAYVKTRKRGKKIVEKIMHTRDKYLFPEDNLKHHEQETDKVNDNIVATTPPVNKPGHDNNLRQRANTGQKKRSIHTADLDEGPYDKKRARFAIEINSKPIVPPNTRPLVVRPHAPTTAAVPKNPDPQHNSKKPEHSPRQQTNHRQKITNGIKHELDRLQPSDADTKDEKRKLRSQEGARFKSELSAYFPEYDEVIGNEPKEDHFLNVDTPIIITDSAKPSGPKVEEPTSPKRKRGPSMDYSVKIYPDSLFDDLYDAQRVDFSFLDSHYKAGKQLKDPLPDEYFETVHRRPERQERAIRNSDKGRAQHEKDQVIRLLEGLQGHDWLKLMGVSGITESKKKEYEPAREHFIKGCEGILEKFRMWKEEERRRKQEREQAQAEASAEQEAEEEAEEDVEPEPEDDQGDLSDGDPPDYSDVDASAARQLHEEAIARSAPVPVTKRPRKRLKSEEHQETPPDVEKEFKSFFPKPYLREAALGKHRRSGRSVAAWGHPIPDVAQKNFDLPEEYLDEETLKANARRKRRKVESQDNVNCFALGTHVGISMPGLLLEMEGQELSAPRFRQYGFVVSHQKVELEIDFASQSLVGRTEITILPQSKDLRTIKVDAQQCVIQLNQVLVNNRAANASYEDPFRRLQIPKHYLWGAEHYEMQQERLKPLYDDPRPDGALEIVIPKTVRIEEVDPFSESAPNSLQQRALGASVARNSSIVVEGGINAGGTTPTTLTPKVAEQQSAGFLPITISIPFHTKNFRDGLQFVGLGEGDSRYPHVYTRHGIDPGTASSIFPCVDDPAMRCTWELSIKCAKTLRDALKKPRHHKAHPGKNHHFGNMPNGVNTVVSHDQDDIPLSDEDKLLDMTVVGPGEMVNDVVDLVDSSKKIVSFMVTTPVGPQHIGFAIGPFELVDLSEFREDEEGEKLGQGAVQVLGFCLLGRAEELRNTCAPMAHAIDYFSLNFGKYPFLEYKICFVDDMNTDTEHVASLSLCSSRLLFGEAVIDPEVENTRKLVHAAASQWIGVSIIPNQATDRWVVIGISQFITGLFMKSLCGNNEYLFRQKILTDQLVELDINRPSIYALGAYLHLGTFEQDFMTLKAPLVLFILDRRIAKFTGSAGLTRVISKIIISANTGGDSVLSTEGFRRSCEKTTKYRQTETFWNQWVLGAGCPRFSIAQRFNRKRMCVEMTISQKQELFVHERKPDQQKIPKSDFMRRFKEEANQIQIGEVQPVFTGPMTIRIHEADGTPYEHIIEIREGAGKIEIPYNTKYKRLKRSRRQKERATAGAGVDITAENQDDVLIYCLGDVLQSREEVMEWGLADWDAETEAKMDQESYEWIRIDADFEWLCEKTFVSMPAYMYVSQLQQDRDVTAQHESMVFLRNSPPHPLVATFLIRTLMDRRYFHGIRTMAAEILKTHATANCRWVGMKHLEKAFQEFFCYPGTKTPRANDFSDKKAYWVECAIPRAMAKIRNNDGKCPKEARHFILDQLRFNDNGNNEFSDNHYIANLLLALTDSLIPSKKISNELQFDDEEEDVEPKQFRDTVIEELDRYRRMDEWIHSYQNIYTTTVLDCKQRLMKAGVIPIDALEFAQYLHDGTLDLVRIKAFEALADLGLLISNSVSSLLLNILSTDPSTFVRHRLDHVLYYGMATVAFGEYKLAEPAVVEEDALVMDQSDQVATDRKALFERTTSVAGAVVALKDELGGDAVLKESIWMAIKSPVIDLGGELDLLDVCWMLYDSVESFPIVLRLPRYWKVKHLGKGKLVFKETGRVRTKPKPIYKPLTQAVNIPPQPLVRQPSKVIAALPKSLKRPAPPDSSNGTPPSKIIKLKINGSKLEAIQRSRANPTPPSAKVLPPPASLPAQDPQIVPQTVVSQQVRAPVVSALNPNPTASVSPTPPIKARKPLPDSAPPSLQRKPSIILKLKTKHQPPT</sequence>
<dbReference type="Pfam" id="PF25316">
    <property type="entry name" value="TAF2_3rd"/>
    <property type="match status" value="1"/>
</dbReference>
<evidence type="ECO:0000256" key="1">
    <source>
        <dbReference type="ARBA" id="ARBA00004123"/>
    </source>
</evidence>
<evidence type="ECO:0000256" key="6">
    <source>
        <dbReference type="ARBA" id="ARBA00023242"/>
    </source>
</evidence>
<feature type="compositionally biased region" description="Acidic residues" evidence="9">
    <location>
        <begin position="888"/>
        <end position="921"/>
    </location>
</feature>
<accession>A0A3E2H4Y1</accession>
<dbReference type="InterPro" id="IPR000048">
    <property type="entry name" value="IQ_motif_EF-hand-BS"/>
</dbReference>
<feature type="compositionally biased region" description="Polar residues" evidence="9">
    <location>
        <begin position="2375"/>
        <end position="2384"/>
    </location>
</feature>
<reference evidence="13 14" key="1">
    <citation type="submission" date="2018-05" db="EMBL/GenBank/DDBJ databases">
        <title>Draft genome sequence of Scytalidium lignicola DSM 105466, a ubiquitous saprotrophic fungus.</title>
        <authorList>
            <person name="Buettner E."/>
            <person name="Gebauer A.M."/>
            <person name="Hofrichter M."/>
            <person name="Liers C."/>
            <person name="Kellner H."/>
        </authorList>
    </citation>
    <scope>NUCLEOTIDE SEQUENCE [LARGE SCALE GENOMIC DNA]</scope>
    <source>
        <strain evidence="13 14">DSM 105466</strain>
    </source>
</reference>
<name>A0A3E2H4Y1_SCYLI</name>
<evidence type="ECO:0000256" key="3">
    <source>
        <dbReference type="ARBA" id="ARBA00017363"/>
    </source>
</evidence>
<feature type="domain" description="Transcription initiation factor TFIID subunit 2 Ig-like" evidence="11">
    <location>
        <begin position="1659"/>
        <end position="1843"/>
    </location>
</feature>
<feature type="region of interest" description="Disordered" evidence="9">
    <location>
        <begin position="876"/>
        <end position="965"/>
    </location>
</feature>
<evidence type="ECO:0000256" key="9">
    <source>
        <dbReference type="SAM" id="MobiDB-lite"/>
    </source>
</evidence>
<feature type="domain" description="Something about silencing protein 4" evidence="10">
    <location>
        <begin position="782"/>
        <end position="877"/>
    </location>
</feature>
<dbReference type="EMBL" id="NCSJ02000166">
    <property type="protein sequence ID" value="RFU28361.1"/>
    <property type="molecule type" value="Genomic_DNA"/>
</dbReference>
<dbReference type="Proteomes" id="UP000258309">
    <property type="component" value="Unassembled WGS sequence"/>
</dbReference>
<proteinExistence type="inferred from homology"/>
<dbReference type="CDD" id="cd09839">
    <property type="entry name" value="M1_like_TAF2"/>
    <property type="match status" value="1"/>
</dbReference>
<feature type="compositionally biased region" description="Basic and acidic residues" evidence="9">
    <location>
        <begin position="657"/>
        <end position="683"/>
    </location>
</feature>
<dbReference type="GO" id="GO:0005669">
    <property type="term" value="C:transcription factor TFIID complex"/>
    <property type="evidence" value="ECO:0007669"/>
    <property type="project" value="InterPro"/>
</dbReference>
<keyword evidence="14" id="KW-1185">Reference proteome</keyword>
<dbReference type="FunFam" id="1.10.390.10:FF:000011">
    <property type="entry name" value="Transcription initiation factor TFIID subunit"/>
    <property type="match status" value="1"/>
</dbReference>
<feature type="region of interest" description="Disordered" evidence="9">
    <location>
        <begin position="141"/>
        <end position="163"/>
    </location>
</feature>
<evidence type="ECO:0000256" key="2">
    <source>
        <dbReference type="ARBA" id="ARBA00010937"/>
    </source>
</evidence>
<feature type="compositionally biased region" description="Acidic residues" evidence="9">
    <location>
        <begin position="183"/>
        <end position="201"/>
    </location>
</feature>
<dbReference type="PANTHER" id="PTHR15137">
    <property type="entry name" value="TRANSCRIPTION INITIATION FACTOR TFIID"/>
    <property type="match status" value="1"/>
</dbReference>
<gene>
    <name evidence="13" type="ORF">B7463_g7967</name>
</gene>
<feature type="region of interest" description="Disordered" evidence="9">
    <location>
        <begin position="342"/>
        <end position="382"/>
    </location>
</feature>
<dbReference type="GO" id="GO:0000976">
    <property type="term" value="F:transcription cis-regulatory region binding"/>
    <property type="evidence" value="ECO:0007669"/>
    <property type="project" value="TreeGrafter"/>
</dbReference>
<dbReference type="GO" id="GO:0003682">
    <property type="term" value="F:chromatin binding"/>
    <property type="evidence" value="ECO:0007669"/>
    <property type="project" value="TreeGrafter"/>
</dbReference>
<comment type="subcellular location">
    <subcellularLocation>
        <location evidence="1">Nucleus</location>
    </subcellularLocation>
</comment>
<feature type="non-terminal residue" evidence="13">
    <location>
        <position position="2421"/>
    </location>
</feature>
<keyword evidence="4" id="KW-0805">Transcription regulation</keyword>
<feature type="region of interest" description="Disordered" evidence="9">
    <location>
        <begin position="719"/>
        <end position="744"/>
    </location>
</feature>
<evidence type="ECO:0000256" key="7">
    <source>
        <dbReference type="ARBA" id="ARBA00025346"/>
    </source>
</evidence>
<feature type="region of interest" description="Disordered" evidence="9">
    <location>
        <begin position="1"/>
        <end position="58"/>
    </location>
</feature>
<dbReference type="InterPro" id="IPR027268">
    <property type="entry name" value="Peptidase_M4/M1_CTD_sf"/>
</dbReference>
<dbReference type="CDD" id="cd23767">
    <property type="entry name" value="IQCD"/>
    <property type="match status" value="1"/>
</dbReference>
<dbReference type="Gene3D" id="1.10.390.10">
    <property type="entry name" value="Neutral Protease Domain 2"/>
    <property type="match status" value="1"/>
</dbReference>
<feature type="non-terminal residue" evidence="13">
    <location>
        <position position="1"/>
    </location>
</feature>
<dbReference type="InterPro" id="IPR057991">
    <property type="entry name" value="TPR_TAF2_C"/>
</dbReference>
<dbReference type="SUPFAM" id="SSF55486">
    <property type="entry name" value="Metalloproteases ('zincins'), catalytic domain"/>
    <property type="match status" value="1"/>
</dbReference>
<dbReference type="Pfam" id="PF15460">
    <property type="entry name" value="SAS4"/>
    <property type="match status" value="1"/>
</dbReference>
<feature type="compositionally biased region" description="Basic and acidic residues" evidence="9">
    <location>
        <begin position="952"/>
        <end position="965"/>
    </location>
</feature>
<keyword evidence="5" id="KW-0804">Transcription</keyword>
<evidence type="ECO:0000259" key="11">
    <source>
        <dbReference type="Pfam" id="PF25316"/>
    </source>
</evidence>
<dbReference type="Gene3D" id="2.60.40.1730">
    <property type="entry name" value="tricorn interacting facor f3 domain"/>
    <property type="match status" value="1"/>
</dbReference>
<feature type="region of interest" description="Disordered" evidence="9">
    <location>
        <begin position="2372"/>
        <end position="2421"/>
    </location>
</feature>
<evidence type="ECO:0000256" key="5">
    <source>
        <dbReference type="ARBA" id="ARBA00023163"/>
    </source>
</evidence>
<feature type="compositionally biased region" description="Polar residues" evidence="9">
    <location>
        <begin position="1"/>
        <end position="11"/>
    </location>
</feature>
<feature type="compositionally biased region" description="Low complexity" evidence="9">
    <location>
        <begin position="359"/>
        <end position="368"/>
    </location>
</feature>
<dbReference type="Pfam" id="PF00612">
    <property type="entry name" value="IQ"/>
    <property type="match status" value="1"/>
</dbReference>
<feature type="domain" description="Transcription initiation factor TFIID subunit 2 TPR repeats" evidence="12">
    <location>
        <begin position="1849"/>
        <end position="2154"/>
    </location>
</feature>
<feature type="region of interest" description="Disordered" evidence="9">
    <location>
        <begin position="795"/>
        <end position="815"/>
    </location>
</feature>
<dbReference type="SUPFAM" id="SSF63737">
    <property type="entry name" value="Leukotriene A4 hydrolase N-terminal domain"/>
    <property type="match status" value="1"/>
</dbReference>
<dbReference type="InterPro" id="IPR037813">
    <property type="entry name" value="TAF2"/>
</dbReference>
<feature type="region of interest" description="Disordered" evidence="9">
    <location>
        <begin position="555"/>
        <end position="591"/>
    </location>
</feature>
<feature type="compositionally biased region" description="Basic and acidic residues" evidence="9">
    <location>
        <begin position="15"/>
        <end position="39"/>
    </location>
</feature>
<feature type="compositionally biased region" description="Basic and acidic residues" evidence="9">
    <location>
        <begin position="581"/>
        <end position="591"/>
    </location>
</feature>
<dbReference type="GO" id="GO:0006367">
    <property type="term" value="P:transcription initiation at RNA polymerase II promoter"/>
    <property type="evidence" value="ECO:0007669"/>
    <property type="project" value="TreeGrafter"/>
</dbReference>
<dbReference type="OrthoDB" id="308861at2759"/>
<feature type="compositionally biased region" description="Basic and acidic residues" evidence="9">
    <location>
        <begin position="207"/>
        <end position="218"/>
    </location>
</feature>
<evidence type="ECO:0000259" key="12">
    <source>
        <dbReference type="Pfam" id="PF25577"/>
    </source>
</evidence>
<feature type="region of interest" description="Disordered" evidence="9">
    <location>
        <begin position="2332"/>
        <end position="2354"/>
    </location>
</feature>
<organism evidence="13 14">
    <name type="scientific">Scytalidium lignicola</name>
    <name type="common">Hyphomycete</name>
    <dbReference type="NCBI Taxonomy" id="5539"/>
    <lineage>
        <taxon>Eukaryota</taxon>
        <taxon>Fungi</taxon>
        <taxon>Dikarya</taxon>
        <taxon>Ascomycota</taxon>
        <taxon>Pezizomycotina</taxon>
        <taxon>Leotiomycetes</taxon>
        <taxon>Leotiomycetes incertae sedis</taxon>
        <taxon>Scytalidium</taxon>
    </lineage>
</organism>
<dbReference type="Gene3D" id="1.20.5.190">
    <property type="match status" value="1"/>
</dbReference>
<dbReference type="InterPro" id="IPR057345">
    <property type="entry name" value="Ig-like_TAF2"/>
</dbReference>